<organism evidence="1 2">
    <name type="scientific">Coemansia linderi</name>
    <dbReference type="NCBI Taxonomy" id="2663919"/>
    <lineage>
        <taxon>Eukaryota</taxon>
        <taxon>Fungi</taxon>
        <taxon>Fungi incertae sedis</taxon>
        <taxon>Zoopagomycota</taxon>
        <taxon>Kickxellomycotina</taxon>
        <taxon>Kickxellomycetes</taxon>
        <taxon>Kickxellales</taxon>
        <taxon>Kickxellaceae</taxon>
        <taxon>Coemansia</taxon>
    </lineage>
</organism>
<name>A0ACC1K1Q0_9FUNG</name>
<feature type="non-terminal residue" evidence="1">
    <location>
        <position position="329"/>
    </location>
</feature>
<gene>
    <name evidence="1" type="ORF">GGI18_005016</name>
</gene>
<accession>A0ACC1K1Q0</accession>
<evidence type="ECO:0000313" key="2">
    <source>
        <dbReference type="Proteomes" id="UP001140066"/>
    </source>
</evidence>
<dbReference type="Proteomes" id="UP001140066">
    <property type="component" value="Unassembled WGS sequence"/>
</dbReference>
<evidence type="ECO:0000313" key="1">
    <source>
        <dbReference type="EMBL" id="KAJ2771580.1"/>
    </source>
</evidence>
<reference evidence="1" key="1">
    <citation type="submission" date="2022-07" db="EMBL/GenBank/DDBJ databases">
        <title>Phylogenomic reconstructions and comparative analyses of Kickxellomycotina fungi.</title>
        <authorList>
            <person name="Reynolds N.K."/>
            <person name="Stajich J.E."/>
            <person name="Barry K."/>
            <person name="Grigoriev I.V."/>
            <person name="Crous P."/>
            <person name="Smith M.E."/>
        </authorList>
    </citation>
    <scope>NUCLEOTIDE SEQUENCE</scope>
    <source>
        <strain evidence="1">BCRC 34191</strain>
    </source>
</reference>
<protein>
    <submittedName>
        <fullName evidence="1">Uncharacterized protein</fullName>
    </submittedName>
</protein>
<proteinExistence type="predicted"/>
<comment type="caution">
    <text evidence="1">The sequence shown here is derived from an EMBL/GenBank/DDBJ whole genome shotgun (WGS) entry which is preliminary data.</text>
</comment>
<keyword evidence="2" id="KW-1185">Reference proteome</keyword>
<dbReference type="EMBL" id="JANBUK010002598">
    <property type="protein sequence ID" value="KAJ2771580.1"/>
    <property type="molecule type" value="Genomic_DNA"/>
</dbReference>
<sequence>MYASADIDSQVPSHQLSNAGYLRHGNTIPVAHSQTPSASSQQSQQMSASHGHQPLDMVATAGVSLTVDMTSDPSGQGQHVHQVGGMHSAAPQSSFGGSSVSNQPIFTTLSFQNSQLQEYDPYTRPQKRASRVTKPKRTPRPPNAFILYRKAKQAEVIRDHPGVSNKDVSCIIGQMWKSEEPHVQEKFREQAEFEKKKHKDQYPNYKYQPRKPKNKRMLDGQGGGTTPTGGSLVQGGGQESGTFSPGGSASGMSSGLKDNGSASAAAAYPSYSNKYHLMMQQGQGQQQHSPAHSQTPTSQQQNQLPRVDDYYYRTPGSMSEAQHQHSNGG</sequence>